<proteinExistence type="predicted"/>
<protein>
    <submittedName>
        <fullName evidence="2">YdcF family protein</fullName>
    </submittedName>
</protein>
<dbReference type="InterPro" id="IPR051599">
    <property type="entry name" value="Cell_Envelope_Assoc"/>
</dbReference>
<dbReference type="RefSeq" id="WP_390217776.1">
    <property type="nucleotide sequence ID" value="NZ_JBHSZV010000062.1"/>
</dbReference>
<dbReference type="Gene3D" id="3.40.50.620">
    <property type="entry name" value="HUPs"/>
    <property type="match status" value="1"/>
</dbReference>
<comment type="caution">
    <text evidence="2">The sequence shown here is derived from an EMBL/GenBank/DDBJ whole genome shotgun (WGS) entry which is preliminary data.</text>
</comment>
<dbReference type="Proteomes" id="UP001596410">
    <property type="component" value="Unassembled WGS sequence"/>
</dbReference>
<sequence>MMKRILRFIILTFLLYTAYTGYSVWTYGENNNNSVADAAIVLGAAQWNGSPSPVFEGRLKQGIELYKNGQVDQLIVTGGSGDGSKSSEGEVGKKYAVQKGIPEKDIIVEDQSLATYENLANTESLVKGRSIESFLLVSDAFHLKRAVSIAEELKMDVKAVATQYSAYQSMETKLPFFLQEWAYYLGDQLI</sequence>
<keyword evidence="3" id="KW-1185">Reference proteome</keyword>
<feature type="domain" description="DUF218" evidence="1">
    <location>
        <begin position="37"/>
        <end position="181"/>
    </location>
</feature>
<dbReference type="PANTHER" id="PTHR30336:SF20">
    <property type="entry name" value="DUF218 DOMAIN-CONTAINING PROTEIN"/>
    <property type="match status" value="1"/>
</dbReference>
<dbReference type="Pfam" id="PF02698">
    <property type="entry name" value="DUF218"/>
    <property type="match status" value="1"/>
</dbReference>
<gene>
    <name evidence="2" type="ORF">ACFQIC_19985</name>
</gene>
<dbReference type="CDD" id="cd06259">
    <property type="entry name" value="YdcF-like"/>
    <property type="match status" value="1"/>
</dbReference>
<organism evidence="2 3">
    <name type="scientific">Halobacillus seohaensis</name>
    <dbReference type="NCBI Taxonomy" id="447421"/>
    <lineage>
        <taxon>Bacteria</taxon>
        <taxon>Bacillati</taxon>
        <taxon>Bacillota</taxon>
        <taxon>Bacilli</taxon>
        <taxon>Bacillales</taxon>
        <taxon>Bacillaceae</taxon>
        <taxon>Halobacillus</taxon>
    </lineage>
</organism>
<dbReference type="PANTHER" id="PTHR30336">
    <property type="entry name" value="INNER MEMBRANE PROTEIN, PROBABLE PERMEASE"/>
    <property type="match status" value="1"/>
</dbReference>
<dbReference type="InterPro" id="IPR003848">
    <property type="entry name" value="DUF218"/>
</dbReference>
<dbReference type="InterPro" id="IPR014729">
    <property type="entry name" value="Rossmann-like_a/b/a_fold"/>
</dbReference>
<evidence type="ECO:0000313" key="2">
    <source>
        <dbReference type="EMBL" id="MFC7064079.1"/>
    </source>
</evidence>
<reference evidence="3" key="1">
    <citation type="journal article" date="2019" name="Int. J. Syst. Evol. Microbiol.">
        <title>The Global Catalogue of Microorganisms (GCM) 10K type strain sequencing project: providing services to taxonomists for standard genome sequencing and annotation.</title>
        <authorList>
            <consortium name="The Broad Institute Genomics Platform"/>
            <consortium name="The Broad Institute Genome Sequencing Center for Infectious Disease"/>
            <person name="Wu L."/>
            <person name="Ma J."/>
        </authorList>
    </citation>
    <scope>NUCLEOTIDE SEQUENCE [LARGE SCALE GENOMIC DNA]</scope>
    <source>
        <strain evidence="3">CGMCC 4.1621</strain>
    </source>
</reference>
<name>A0ABW2ENY9_9BACI</name>
<evidence type="ECO:0000259" key="1">
    <source>
        <dbReference type="Pfam" id="PF02698"/>
    </source>
</evidence>
<evidence type="ECO:0000313" key="3">
    <source>
        <dbReference type="Proteomes" id="UP001596410"/>
    </source>
</evidence>
<accession>A0ABW2ENY9</accession>
<dbReference type="EMBL" id="JBHSZV010000062">
    <property type="protein sequence ID" value="MFC7064079.1"/>
    <property type="molecule type" value="Genomic_DNA"/>
</dbReference>